<dbReference type="GO" id="GO:0004806">
    <property type="term" value="F:triacylglycerol lipase activity"/>
    <property type="evidence" value="ECO:0007669"/>
    <property type="project" value="TreeGrafter"/>
</dbReference>
<keyword evidence="3" id="KW-1185">Reference proteome</keyword>
<sequence>MTDPESRNPFALPGAEKPRAGRYDINGCRLYAEVRGTGPAILIIGACSDDAEMFAPIAERLSGFTVVTYDLRGTLRSSSDGWPCGGAQHADDAAELIRSLGLGGAHVFGASAGGIVALQLALRHADLVRRVLVFEPGYFQHSESGQALAARAGANVDRHLAAHPGDFAGAMAALSQAVQVARSGDEQAPDTSGLLDAPEGLEWYAARGAALAENFIRGDLPLTAETVDPAALAGSGADIRFACGDRSHPVFRGIASELARIRRRPGSTDPERPDLLDGVGHMVYFAPEPVAAYIRDRCAWRASPQDQPG</sequence>
<feature type="domain" description="AB hydrolase-1" evidence="1">
    <location>
        <begin position="39"/>
        <end position="187"/>
    </location>
</feature>
<dbReference type="InterPro" id="IPR029058">
    <property type="entry name" value="AB_hydrolase_fold"/>
</dbReference>
<evidence type="ECO:0000313" key="3">
    <source>
        <dbReference type="Proteomes" id="UP000297643"/>
    </source>
</evidence>
<dbReference type="InterPro" id="IPR050471">
    <property type="entry name" value="AB_hydrolase"/>
</dbReference>
<organism evidence="2 3">
    <name type="scientific">Cryobacterium mannosilyticum</name>
    <dbReference type="NCBI Taxonomy" id="1259190"/>
    <lineage>
        <taxon>Bacteria</taxon>
        <taxon>Bacillati</taxon>
        <taxon>Actinomycetota</taxon>
        <taxon>Actinomycetes</taxon>
        <taxon>Micrococcales</taxon>
        <taxon>Microbacteriaceae</taxon>
        <taxon>Cryobacterium</taxon>
    </lineage>
</organism>
<dbReference type="PANTHER" id="PTHR43433">
    <property type="entry name" value="HYDROLASE, ALPHA/BETA FOLD FAMILY PROTEIN"/>
    <property type="match status" value="1"/>
</dbReference>
<dbReference type="GO" id="GO:0046503">
    <property type="term" value="P:glycerolipid catabolic process"/>
    <property type="evidence" value="ECO:0007669"/>
    <property type="project" value="TreeGrafter"/>
</dbReference>
<dbReference type="AlphaFoldDB" id="A0A4R8W578"/>
<comment type="caution">
    <text evidence="2">The sequence shown here is derived from an EMBL/GenBank/DDBJ whole genome shotgun (WGS) entry which is preliminary data.</text>
</comment>
<accession>A0A4R8W578</accession>
<keyword evidence="2" id="KW-0378">Hydrolase</keyword>
<dbReference type="Gene3D" id="3.40.50.1820">
    <property type="entry name" value="alpha/beta hydrolase"/>
    <property type="match status" value="1"/>
</dbReference>
<reference evidence="2 3" key="1">
    <citation type="submission" date="2019-03" db="EMBL/GenBank/DDBJ databases">
        <title>Genomics of glacier-inhabiting Cryobacterium strains.</title>
        <authorList>
            <person name="Liu Q."/>
            <person name="Xin Y.-H."/>
        </authorList>
    </citation>
    <scope>NUCLEOTIDE SEQUENCE [LARGE SCALE GENOMIC DNA]</scope>
    <source>
        <strain evidence="2 3">RHLT2-21</strain>
    </source>
</reference>
<dbReference type="SUPFAM" id="SSF53474">
    <property type="entry name" value="alpha/beta-Hydrolases"/>
    <property type="match status" value="1"/>
</dbReference>
<proteinExistence type="predicted"/>
<evidence type="ECO:0000313" key="2">
    <source>
        <dbReference type="EMBL" id="TFC02473.1"/>
    </source>
</evidence>
<evidence type="ECO:0000259" key="1">
    <source>
        <dbReference type="Pfam" id="PF00561"/>
    </source>
</evidence>
<dbReference type="PANTHER" id="PTHR43433:SF5">
    <property type="entry name" value="AB HYDROLASE-1 DOMAIN-CONTAINING PROTEIN"/>
    <property type="match status" value="1"/>
</dbReference>
<dbReference type="Pfam" id="PF00561">
    <property type="entry name" value="Abhydrolase_1"/>
    <property type="match status" value="1"/>
</dbReference>
<dbReference type="RefSeq" id="WP_134509599.1">
    <property type="nucleotide sequence ID" value="NZ_SOFM01000035.1"/>
</dbReference>
<gene>
    <name evidence="2" type="ORF">E3O32_11405</name>
</gene>
<protein>
    <submittedName>
        <fullName evidence="2">Alpha/beta hydrolase</fullName>
    </submittedName>
</protein>
<dbReference type="InterPro" id="IPR000073">
    <property type="entry name" value="AB_hydrolase_1"/>
</dbReference>
<name>A0A4R8W578_9MICO</name>
<dbReference type="EMBL" id="SOFM01000035">
    <property type="protein sequence ID" value="TFC02473.1"/>
    <property type="molecule type" value="Genomic_DNA"/>
</dbReference>
<dbReference type="Proteomes" id="UP000297643">
    <property type="component" value="Unassembled WGS sequence"/>
</dbReference>